<dbReference type="Gene3D" id="2.30.30.420">
    <property type="entry name" value="glucansucrase"/>
    <property type="match status" value="1"/>
</dbReference>
<evidence type="ECO:0000256" key="1">
    <source>
        <dbReference type="ARBA" id="ARBA00001152"/>
    </source>
</evidence>
<evidence type="ECO:0000256" key="8">
    <source>
        <dbReference type="ARBA" id="ARBA00029911"/>
    </source>
</evidence>
<dbReference type="EC" id="2.4.1.5" evidence="4"/>
<evidence type="ECO:0000313" key="13">
    <source>
        <dbReference type="Proteomes" id="UP000323274"/>
    </source>
</evidence>
<gene>
    <name evidence="12" type="ORF">LCIT_19510</name>
</gene>
<dbReference type="EMBL" id="BJJW01000023">
    <property type="protein sequence ID" value="GDZ84709.1"/>
    <property type="molecule type" value="Genomic_DNA"/>
</dbReference>
<evidence type="ECO:0000256" key="10">
    <source>
        <dbReference type="PROSITE-ProRule" id="PRU00591"/>
    </source>
</evidence>
<feature type="domain" description="Glycoside hydrolase family 70 catalytic" evidence="11">
    <location>
        <begin position="279"/>
        <end position="1082"/>
    </location>
</feature>
<dbReference type="SUPFAM" id="SSF51445">
    <property type="entry name" value="(Trans)glycosidases"/>
    <property type="match status" value="2"/>
</dbReference>
<dbReference type="Proteomes" id="UP000323274">
    <property type="component" value="Unassembled WGS sequence"/>
</dbReference>
<evidence type="ECO:0000313" key="12">
    <source>
        <dbReference type="EMBL" id="GDZ84709.1"/>
    </source>
</evidence>
<organism evidence="12 13">
    <name type="scientific">Leuconostoc citreum</name>
    <dbReference type="NCBI Taxonomy" id="33964"/>
    <lineage>
        <taxon>Bacteria</taxon>
        <taxon>Bacillati</taxon>
        <taxon>Bacillota</taxon>
        <taxon>Bacilli</taxon>
        <taxon>Lactobacillales</taxon>
        <taxon>Lactobacillaceae</taxon>
        <taxon>Leuconostoc</taxon>
    </lineage>
</organism>
<comment type="function">
    <text evidence="2">Production of extracellular glucans, that are thought to play a key role in the development of the dental plaque because of their ability to adhere to smooth surfaces and mediate the aggregation of bacterial cells and food debris.</text>
</comment>
<dbReference type="SUPFAM" id="SSF69360">
    <property type="entry name" value="Cell wall binding repeat"/>
    <property type="match status" value="1"/>
</dbReference>
<comment type="similarity">
    <text evidence="3">Belongs to the glycosyl hydrolase 70 family.</text>
</comment>
<dbReference type="PROSITE" id="PS51170">
    <property type="entry name" value="CW"/>
    <property type="match status" value="1"/>
</dbReference>
<evidence type="ECO:0000259" key="11">
    <source>
        <dbReference type="Pfam" id="PF02324"/>
    </source>
</evidence>
<reference evidence="12 13" key="1">
    <citation type="submission" date="2019-04" db="EMBL/GenBank/DDBJ databases">
        <title>A pseudo-fructophilic Leuconostoc citreum strain F192-5 isolated from peel of satsuma mandarin: the first report for isolation and characterization of strain-dependent fructophilic-like characteristics.</title>
        <authorList>
            <person name="Maeno S."/>
            <person name="Tanizawa Y."/>
            <person name="Kajikawa A."/>
            <person name="Kanesaki Y."/>
            <person name="Kubota E."/>
            <person name="Arita M."/>
            <person name="Leon D."/>
            <person name="Endo A."/>
        </authorList>
    </citation>
    <scope>NUCLEOTIDE SEQUENCE [LARGE SCALE GENOMIC DNA]</scope>
    <source>
        <strain evidence="12 13">F192-5</strain>
    </source>
</reference>
<evidence type="ECO:0000256" key="7">
    <source>
        <dbReference type="ARBA" id="ARBA00022737"/>
    </source>
</evidence>
<dbReference type="Pfam" id="PF19127">
    <property type="entry name" value="Choline_bind_3"/>
    <property type="match status" value="1"/>
</dbReference>
<dbReference type="AlphaFoldDB" id="A0A5A5U2W7"/>
<dbReference type="InterPro" id="IPR018337">
    <property type="entry name" value="Cell_wall/Cho-bd_repeat"/>
</dbReference>
<comment type="caution">
    <text evidence="12">The sequence shown here is derived from an EMBL/GenBank/DDBJ whole genome shotgun (WGS) entry which is preliminary data.</text>
</comment>
<evidence type="ECO:0000256" key="9">
    <source>
        <dbReference type="ARBA" id="ARBA00032238"/>
    </source>
</evidence>
<proteinExistence type="inferred from homology"/>
<comment type="catalytic activity">
    <reaction evidence="1">
        <text>[(1-&gt;6)-alpha-D-glucosyl](n) + sucrose = [(1-&gt;6)-alpha-D-glucosyl](n+1) + D-fructose</text>
        <dbReference type="Rhea" id="RHEA:18825"/>
        <dbReference type="Rhea" id="RHEA-COMP:11144"/>
        <dbReference type="Rhea" id="RHEA-COMP:11145"/>
        <dbReference type="ChEBI" id="CHEBI:17992"/>
        <dbReference type="ChEBI" id="CHEBI:18269"/>
        <dbReference type="ChEBI" id="CHEBI:37721"/>
        <dbReference type="EC" id="2.4.1.5"/>
    </reaction>
</comment>
<evidence type="ECO:0000256" key="2">
    <source>
        <dbReference type="ARBA" id="ARBA00003243"/>
    </source>
</evidence>
<evidence type="ECO:0000256" key="6">
    <source>
        <dbReference type="ARBA" id="ARBA00022679"/>
    </source>
</evidence>
<dbReference type="RefSeq" id="WP_133286124.1">
    <property type="nucleotide sequence ID" value="NZ_BJJW01000023.1"/>
</dbReference>
<protein>
    <recommendedName>
        <fullName evidence="4">dextransucrase</fullName>
        <ecNumber evidence="4">2.4.1.5</ecNumber>
    </recommendedName>
    <alternativeName>
        <fullName evidence="8">Dextransucrase</fullName>
    </alternativeName>
    <alternativeName>
        <fullName evidence="9">Sucrose 6-glucosyltransferase</fullName>
    </alternativeName>
</protein>
<dbReference type="InterPro" id="IPR003318">
    <property type="entry name" value="Glyco_hydro70cat"/>
</dbReference>
<dbReference type="GO" id="GO:0046527">
    <property type="term" value="F:glucosyltransferase activity"/>
    <property type="evidence" value="ECO:0007669"/>
    <property type="project" value="InterPro"/>
</dbReference>
<dbReference type="GO" id="GO:0009250">
    <property type="term" value="P:glucan biosynthetic process"/>
    <property type="evidence" value="ECO:0007669"/>
    <property type="project" value="InterPro"/>
</dbReference>
<evidence type="ECO:0000256" key="4">
    <source>
        <dbReference type="ARBA" id="ARBA00012592"/>
    </source>
</evidence>
<evidence type="ECO:0000256" key="3">
    <source>
        <dbReference type="ARBA" id="ARBA00009247"/>
    </source>
</evidence>
<keyword evidence="5" id="KW-0328">Glycosyltransferase</keyword>
<feature type="repeat" description="Cell wall-binding" evidence="10">
    <location>
        <begin position="1098"/>
        <end position="1118"/>
    </location>
</feature>
<dbReference type="Gene3D" id="3.20.20.470">
    <property type="entry name" value="Glucansucrase"/>
    <property type="match status" value="2"/>
</dbReference>
<dbReference type="InterPro" id="IPR017853">
    <property type="entry name" value="GH"/>
</dbReference>
<keyword evidence="6" id="KW-0808">Transferase</keyword>
<sequence>MGKQLGWNTNKDGTIQYYVDQTNYLTGLTSLPVNPNLFSNKNSTPGYLFYDGRVVKQSTDFSSEFIMIDTKYSQITISSFDDNIQTGRIALCFYDSNQAFISRPLVGGSYTPFSNNYRNIYWKSVDIPTNAAYFRVSFGGDTIKQNSIKKVEFGNAITNWVAASGDDDTVIDNEYAKMMYYFDNSGFLQKSGNAIINGDKYYFDSKNGIVINGSKPQYDIGLTVISDEYTPHNKLYSTNAIDIENVDGFLTADSWYRPVDILDNGTTWRPSNKGEMRPVLMVWMPDKQTLVNYLNYMTSINMIGYSKTFTLKDNIKELLINQRQIQIAIEKKISQTGSTDFLRDVFLKFVATQDNWNKKSEYNDGDHLQGGALRFVNDDNLPKTNSSHRLFNRYPLNQKGGQNKDSGWQGGYELLLANDIDNSNPVVQAEQLNWLYFLTHLGSINSNDDTANFDGIRVDAVDNVDADLLQIAGDYYNETYGLNKDPNKANQKISILEDWAWGDYDYMGRMGQTQLTMDTGVKDGLMGALGYWNESVKPLETIISSMHTDRRKAFGNNRVVANYSFIRAHDAESQDIFSNMISANVKGADGWHPTWEQVEEGFKFYLADMESTLKLKTRNNIPAMYGILLTNKDTTPRVYYGDVFHEAGQYMANKTIYAPVIEKMLKYRITTVSGGQYMNMNNNALVSVRLGKYIDTLDTDYSKLTANQQKSARESGSVVVISNNKDYNLNNNNLVIELGLAHAGQTFKALAETINTPYNENSTGKLDLDTEREKTTNEKGQLIFTETEVVGSTSPHHWGYFSMWVPKEATLDHDVREFVDKNKYSDNNVFHAGEVLDSHVIYESFSNFTALPTKPEERANVVIKNNIDYFKSLGITVFEFAPQYRSSTDTSFLDSCLQNGYAFSDRYDLGYDNSPTKYGTVEDLQNAIKSLHNAGIQAMADYVPDQIYNLSLPEIVATNRVNSYGDLRDTTRFQSLYYVAKTKSNGADYQARFGGKFLNIMLMTTPKIFDKLQISTGEKIYPYEQISQWSAKYMNGTNTLGKGAYYVLKDWSSDKYFNINGVNTELPAQLKGDYTQYGFVNTTSGEIQYYSMSGAMAKDTFIQDEKSNWYYFDSDGNMAHKKLTILGYDYYFTENGIELINSSFADSDGNIVYTNSTGKGISVYQVIYKNGLYVQANNPTVLANGYQMFKDNKKYLWFDNGRLFSGFKIVDGRFYFLYQGEKITSSFQNVAGVKFYVDQNGDTISGLKYSNNQLMDFGHDDSFWLKKVLSEPKPEFMN</sequence>
<dbReference type="Gene3D" id="2.10.270.10">
    <property type="entry name" value="Cholin Binding"/>
    <property type="match status" value="1"/>
</dbReference>
<dbReference type="Pfam" id="PF02324">
    <property type="entry name" value="Glyco_hydro_70"/>
    <property type="match status" value="1"/>
</dbReference>
<name>A0A5A5U2W7_LEUCI</name>
<dbReference type="GO" id="GO:0047849">
    <property type="term" value="F:dextransucrase activity"/>
    <property type="evidence" value="ECO:0007669"/>
    <property type="project" value="UniProtKB-EC"/>
</dbReference>
<accession>A0A5A5U2W7</accession>
<keyword evidence="7" id="KW-0677">Repeat</keyword>
<evidence type="ECO:0000256" key="5">
    <source>
        <dbReference type="ARBA" id="ARBA00022676"/>
    </source>
</evidence>